<proteinExistence type="predicted"/>
<dbReference type="InterPro" id="IPR006750">
    <property type="entry name" value="YdcZ"/>
</dbReference>
<keyword evidence="1" id="KW-0472">Membrane</keyword>
<dbReference type="Proteomes" id="UP000027734">
    <property type="component" value="Unassembled WGS sequence"/>
</dbReference>
<dbReference type="GO" id="GO:0005886">
    <property type="term" value="C:plasma membrane"/>
    <property type="evidence" value="ECO:0007669"/>
    <property type="project" value="TreeGrafter"/>
</dbReference>
<accession>A0A073IHX1</accession>
<comment type="caution">
    <text evidence="2">The sequence shown here is derived from an EMBL/GenBank/DDBJ whole genome shotgun (WGS) entry which is preliminary data.</text>
</comment>
<dbReference type="PANTHER" id="PTHR34821:SF2">
    <property type="entry name" value="INNER MEMBRANE PROTEIN YDCZ"/>
    <property type="match status" value="1"/>
</dbReference>
<sequence>MTHYAIIMILAGFGIPILAAMNAQLGGILGSPSAAASVLFVVAFSIAVVVTLIFSPQGYAQLAAAPKHLFLAGVLIAFYLLSITYIAPHFGIGNAVFFVLLGQLFSAALIDHFGLFGAQVSPVSLTRAAGIGTMAIGVWLTQQA</sequence>
<feature type="transmembrane region" description="Helical" evidence="1">
    <location>
        <begin position="92"/>
        <end position="110"/>
    </location>
</feature>
<dbReference type="STRING" id="1300350.Z948_640"/>
<reference evidence="2 3" key="1">
    <citation type="submission" date="2014-01" db="EMBL/GenBank/DDBJ databases">
        <title>Sulfitobacter donghicola JCM 14565 Genome Sequencing.</title>
        <authorList>
            <person name="Lai Q."/>
            <person name="Hong Z."/>
        </authorList>
    </citation>
    <scope>NUCLEOTIDE SEQUENCE [LARGE SCALE GENOMIC DNA]</scope>
    <source>
        <strain evidence="2 3">JCM 14565</strain>
    </source>
</reference>
<evidence type="ECO:0000313" key="2">
    <source>
        <dbReference type="EMBL" id="KEJ89938.1"/>
    </source>
</evidence>
<keyword evidence="3" id="KW-1185">Reference proteome</keyword>
<feature type="transmembrane region" description="Helical" evidence="1">
    <location>
        <begin position="35"/>
        <end position="56"/>
    </location>
</feature>
<keyword evidence="1" id="KW-0812">Transmembrane</keyword>
<keyword evidence="1" id="KW-1133">Transmembrane helix</keyword>
<dbReference type="AlphaFoldDB" id="A0A073IHX1"/>
<feature type="transmembrane region" description="Helical" evidence="1">
    <location>
        <begin position="68"/>
        <end position="86"/>
    </location>
</feature>
<dbReference type="PANTHER" id="PTHR34821">
    <property type="entry name" value="INNER MEMBRANE PROTEIN YDCZ"/>
    <property type="match status" value="1"/>
</dbReference>
<evidence type="ECO:0000256" key="1">
    <source>
        <dbReference type="SAM" id="Phobius"/>
    </source>
</evidence>
<protein>
    <submittedName>
        <fullName evidence="2">Membrane protein</fullName>
    </submittedName>
</protein>
<dbReference type="RefSeq" id="WP_025058117.1">
    <property type="nucleotide sequence ID" value="NZ_JAMC01000002.1"/>
</dbReference>
<name>A0A073IHX1_9RHOB</name>
<evidence type="ECO:0000313" key="3">
    <source>
        <dbReference type="Proteomes" id="UP000027734"/>
    </source>
</evidence>
<dbReference type="eggNOG" id="COG3238">
    <property type="taxonomic scope" value="Bacteria"/>
</dbReference>
<organism evidence="2 3">
    <name type="scientific">Sulfitobacter donghicola DSW-25 = KCTC 12864 = JCM 14565</name>
    <dbReference type="NCBI Taxonomy" id="1300350"/>
    <lineage>
        <taxon>Bacteria</taxon>
        <taxon>Pseudomonadati</taxon>
        <taxon>Pseudomonadota</taxon>
        <taxon>Alphaproteobacteria</taxon>
        <taxon>Rhodobacterales</taxon>
        <taxon>Roseobacteraceae</taxon>
        <taxon>Sulfitobacter</taxon>
    </lineage>
</organism>
<dbReference type="Pfam" id="PF04657">
    <property type="entry name" value="DMT_YdcZ"/>
    <property type="match status" value="1"/>
</dbReference>
<dbReference type="EMBL" id="JAMC01000002">
    <property type="protein sequence ID" value="KEJ89938.1"/>
    <property type="molecule type" value="Genomic_DNA"/>
</dbReference>
<dbReference type="OrthoDB" id="7173290at2"/>
<gene>
    <name evidence="2" type="ORF">DSW25_06915</name>
</gene>